<feature type="compositionally biased region" description="Polar residues" evidence="1">
    <location>
        <begin position="135"/>
        <end position="147"/>
    </location>
</feature>
<comment type="caution">
    <text evidence="2">The sequence shown here is derived from an EMBL/GenBank/DDBJ whole genome shotgun (WGS) entry which is preliminary data.</text>
</comment>
<dbReference type="Proteomes" id="UP000606974">
    <property type="component" value="Unassembled WGS sequence"/>
</dbReference>
<organism evidence="2 3">
    <name type="scientific">Endocarpon pusillum</name>
    <dbReference type="NCBI Taxonomy" id="364733"/>
    <lineage>
        <taxon>Eukaryota</taxon>
        <taxon>Fungi</taxon>
        <taxon>Dikarya</taxon>
        <taxon>Ascomycota</taxon>
        <taxon>Pezizomycotina</taxon>
        <taxon>Eurotiomycetes</taxon>
        <taxon>Chaetothyriomycetidae</taxon>
        <taxon>Verrucariales</taxon>
        <taxon>Verrucariaceae</taxon>
        <taxon>Endocarpon</taxon>
    </lineage>
</organism>
<reference evidence="2" key="1">
    <citation type="submission" date="2020-02" db="EMBL/GenBank/DDBJ databases">
        <authorList>
            <person name="Palmer J.M."/>
        </authorList>
    </citation>
    <scope>NUCLEOTIDE SEQUENCE</scope>
    <source>
        <strain evidence="2">EPUS1.4</strain>
        <tissue evidence="2">Thallus</tissue>
    </source>
</reference>
<dbReference type="OrthoDB" id="10588589at2759"/>
<gene>
    <name evidence="2" type="ORF">GJ744_003075</name>
</gene>
<evidence type="ECO:0000313" key="3">
    <source>
        <dbReference type="Proteomes" id="UP000606974"/>
    </source>
</evidence>
<feature type="region of interest" description="Disordered" evidence="1">
    <location>
        <begin position="33"/>
        <end position="58"/>
    </location>
</feature>
<keyword evidence="3" id="KW-1185">Reference proteome</keyword>
<proteinExistence type="predicted"/>
<dbReference type="AlphaFoldDB" id="A0A8H7A735"/>
<name>A0A8H7A735_9EURO</name>
<accession>A0A8H7A735</accession>
<evidence type="ECO:0000256" key="1">
    <source>
        <dbReference type="SAM" id="MobiDB-lite"/>
    </source>
</evidence>
<evidence type="ECO:0000313" key="2">
    <source>
        <dbReference type="EMBL" id="KAF7503850.1"/>
    </source>
</evidence>
<feature type="region of interest" description="Disordered" evidence="1">
    <location>
        <begin position="132"/>
        <end position="155"/>
    </location>
</feature>
<protein>
    <submittedName>
        <fullName evidence="2">Uncharacterized protein</fullName>
    </submittedName>
</protein>
<dbReference type="EMBL" id="JAACFV010000159">
    <property type="protein sequence ID" value="KAF7503850.1"/>
    <property type="molecule type" value="Genomic_DNA"/>
</dbReference>
<sequence length="155" mass="17733">MKTLSDLIGVLLYMSQDSGSNGGDVGTNEVTFLNGDDDVPDLISDTSGESDMDHEESDQHQVLQNQLDRRAQMHERLLEAQARMEELERQVRELDEQTRQLTERNRQLEQAHLDEQARLDQEIALVERELANQVEGESSQADKNANQVEEKRDNE</sequence>